<dbReference type="InParanoid" id="A0A545AUY9"/>
<keyword evidence="4" id="KW-1185">Reference proteome</keyword>
<name>A0A545AUY9_9ACTN</name>
<dbReference type="InterPro" id="IPR005545">
    <property type="entry name" value="YCII"/>
</dbReference>
<comment type="similarity">
    <text evidence="1">Belongs to the YciI family.</text>
</comment>
<feature type="domain" description="YCII-related" evidence="2">
    <location>
        <begin position="1"/>
        <end position="107"/>
    </location>
</feature>
<evidence type="ECO:0000313" key="3">
    <source>
        <dbReference type="EMBL" id="TQS44405.1"/>
    </source>
</evidence>
<gene>
    <name evidence="3" type="ORF">FL583_13100</name>
</gene>
<protein>
    <submittedName>
        <fullName evidence="3">YciI family protein</fullName>
    </submittedName>
</protein>
<dbReference type="Proteomes" id="UP000317982">
    <property type="component" value="Unassembled WGS sequence"/>
</dbReference>
<dbReference type="OrthoDB" id="668782at2"/>
<proteinExistence type="inferred from homology"/>
<organism evidence="3 4">
    <name type="scientific">Cryptosporangium phraense</name>
    <dbReference type="NCBI Taxonomy" id="2593070"/>
    <lineage>
        <taxon>Bacteria</taxon>
        <taxon>Bacillati</taxon>
        <taxon>Actinomycetota</taxon>
        <taxon>Actinomycetes</taxon>
        <taxon>Cryptosporangiales</taxon>
        <taxon>Cryptosporangiaceae</taxon>
        <taxon>Cryptosporangium</taxon>
    </lineage>
</organism>
<dbReference type="EMBL" id="VIRS01000008">
    <property type="protein sequence ID" value="TQS44405.1"/>
    <property type="molecule type" value="Genomic_DNA"/>
</dbReference>
<dbReference type="AlphaFoldDB" id="A0A545AUY9"/>
<dbReference type="PANTHER" id="PTHR35174:SF3">
    <property type="entry name" value="BLL7171 PROTEIN"/>
    <property type="match status" value="1"/>
</dbReference>
<dbReference type="InterPro" id="IPR011008">
    <property type="entry name" value="Dimeric_a/b-barrel"/>
</dbReference>
<evidence type="ECO:0000259" key="2">
    <source>
        <dbReference type="Pfam" id="PF03795"/>
    </source>
</evidence>
<dbReference type="Gene3D" id="3.30.70.1060">
    <property type="entry name" value="Dimeric alpha+beta barrel"/>
    <property type="match status" value="1"/>
</dbReference>
<accession>A0A545AUY9</accession>
<dbReference type="RefSeq" id="WP_142704889.1">
    <property type="nucleotide sequence ID" value="NZ_VIRS01000008.1"/>
</dbReference>
<dbReference type="SUPFAM" id="SSF54909">
    <property type="entry name" value="Dimeric alpha+beta barrel"/>
    <property type="match status" value="1"/>
</dbReference>
<sequence>MKYVLLICADEAVGAEHAQDGCGGWDTEMAARGVLYGGAGLRPPADATTIRVRDGETLLTDGPFAETREQMGGFCLIDCADLDEAIEIASKHPAATYGSIEVRPLIP</sequence>
<evidence type="ECO:0000313" key="4">
    <source>
        <dbReference type="Proteomes" id="UP000317982"/>
    </source>
</evidence>
<evidence type="ECO:0000256" key="1">
    <source>
        <dbReference type="ARBA" id="ARBA00007689"/>
    </source>
</evidence>
<comment type="caution">
    <text evidence="3">The sequence shown here is derived from an EMBL/GenBank/DDBJ whole genome shotgun (WGS) entry which is preliminary data.</text>
</comment>
<dbReference type="PANTHER" id="PTHR35174">
    <property type="entry name" value="BLL7171 PROTEIN-RELATED"/>
    <property type="match status" value="1"/>
</dbReference>
<dbReference type="Pfam" id="PF03795">
    <property type="entry name" value="YCII"/>
    <property type="match status" value="1"/>
</dbReference>
<reference evidence="3 4" key="1">
    <citation type="submission" date="2019-07" db="EMBL/GenBank/DDBJ databases">
        <title>Cryptosporangium phraense sp. nov., isolated from plant litter.</title>
        <authorList>
            <person name="Suriyachadkun C."/>
        </authorList>
    </citation>
    <scope>NUCLEOTIDE SEQUENCE [LARGE SCALE GENOMIC DNA]</scope>
    <source>
        <strain evidence="3 4">A-T 5661</strain>
    </source>
</reference>